<name>A0A482T4M9_9EURY</name>
<evidence type="ECO:0000313" key="1">
    <source>
        <dbReference type="EMBL" id="RYJ07757.1"/>
    </source>
</evidence>
<evidence type="ECO:0000313" key="2">
    <source>
        <dbReference type="Proteomes" id="UP000294028"/>
    </source>
</evidence>
<sequence length="471" mass="53946">MRRVELNTISEPDPNERPCFVPETAPALSTRNPSVEYVCGKCETTLAELPYQVTLSTILQDVDGLQDIDTAIHVVQCPACDSFNEFPHQDNNPMKDTSSAPDFEENLERLVRQTRRIKGDEEFDPEGHLIDPDTHLLDQWDDVYDLSYEDLLCFPRYLSETVLMVSPARITYDHFNYWGWTAAVAVEHPIFQDGDSEDVIREYLSLVHFMLFKQRHINSRVFYTREGISTDINSKKISWEEAWKVVDWGNPSLEHLSMLPDRYAATTGFAVLEGLLNVHCDDISSTEGNVVSSVESPWRPEESTLSGVNYHDKLQIWRYHTARDATKETLDRINDLGRYDPETLNANMAGIEDIVANELKTTNHFLRVVADQRNGNLHGQVSTRVVGTLITTLCSLLIWDMIPEESISDHLEMVLEKVETQEDEAFEEAMSAPAFMPVDRVRNLSDIDIVTPADPRYPEKYRQFQSEDDHD</sequence>
<proteinExistence type="predicted"/>
<gene>
    <name evidence="1" type="ORF">ELS19_19920</name>
</gene>
<organism evidence="1 2">
    <name type="scientific">Halogeometricum borinquense</name>
    <dbReference type="NCBI Taxonomy" id="60847"/>
    <lineage>
        <taxon>Archaea</taxon>
        <taxon>Methanobacteriati</taxon>
        <taxon>Methanobacteriota</taxon>
        <taxon>Stenosarchaea group</taxon>
        <taxon>Halobacteria</taxon>
        <taxon>Halobacteriales</taxon>
        <taxon>Haloferacaceae</taxon>
        <taxon>Halogeometricum</taxon>
    </lineage>
</organism>
<dbReference type="EMBL" id="RZHH01000011">
    <property type="protein sequence ID" value="RYJ07757.1"/>
    <property type="molecule type" value="Genomic_DNA"/>
</dbReference>
<comment type="caution">
    <text evidence="1">The sequence shown here is derived from an EMBL/GenBank/DDBJ whole genome shotgun (WGS) entry which is preliminary data.</text>
</comment>
<protein>
    <submittedName>
        <fullName evidence="1">Uncharacterized protein</fullName>
    </submittedName>
</protein>
<reference evidence="1 2" key="1">
    <citation type="submission" date="2018-12" db="EMBL/GenBank/DDBJ databases">
        <title>Genome analysis provides insights into bioremediation potentialities of Halogeometricum borinquense strain N11.</title>
        <authorList>
            <person name="Najjari A."/>
            <person name="Youssef N."/>
            <person name="Fhoula I."/>
            <person name="Ben Dhia O."/>
            <person name="Mahjoubi M."/>
            <person name="Ouzari H.I."/>
            <person name="Cherif A."/>
        </authorList>
    </citation>
    <scope>NUCLEOTIDE SEQUENCE [LARGE SCALE GENOMIC DNA]</scope>
    <source>
        <strain evidence="1 2">N11</strain>
    </source>
</reference>
<dbReference type="AlphaFoldDB" id="A0A482T4M9"/>
<dbReference type="RefSeq" id="WP_129786839.1">
    <property type="nucleotide sequence ID" value="NZ_RZHH01000011.1"/>
</dbReference>
<accession>A0A482T4M9</accession>
<dbReference type="Proteomes" id="UP000294028">
    <property type="component" value="Unassembled WGS sequence"/>
</dbReference>